<dbReference type="Proteomes" id="UP000824540">
    <property type="component" value="Unassembled WGS sequence"/>
</dbReference>
<evidence type="ECO:0000256" key="1">
    <source>
        <dbReference type="PROSITE-ProRule" id="PRU00266"/>
    </source>
</evidence>
<proteinExistence type="predicted"/>
<name>A0A8T2NYP2_9TELE</name>
<keyword evidence="1" id="KW-0694">RNA-binding</keyword>
<dbReference type="Gene3D" id="3.30.200.20">
    <property type="entry name" value="Phosphorylase Kinase, domain 1"/>
    <property type="match status" value="1"/>
</dbReference>
<gene>
    <name evidence="3" type="ORF">JZ751_010930</name>
</gene>
<dbReference type="Pfam" id="PF00035">
    <property type="entry name" value="dsrm"/>
    <property type="match status" value="1"/>
</dbReference>
<dbReference type="EMBL" id="JAFBMS010000020">
    <property type="protein sequence ID" value="KAG9344261.1"/>
    <property type="molecule type" value="Genomic_DNA"/>
</dbReference>
<keyword evidence="4" id="KW-1185">Reference proteome</keyword>
<dbReference type="SUPFAM" id="SSF54768">
    <property type="entry name" value="dsRNA-binding domain-like"/>
    <property type="match status" value="1"/>
</dbReference>
<dbReference type="Gene3D" id="3.30.160.20">
    <property type="match status" value="1"/>
</dbReference>
<evidence type="ECO:0000313" key="3">
    <source>
        <dbReference type="EMBL" id="KAG9344261.1"/>
    </source>
</evidence>
<feature type="domain" description="DRBM" evidence="2">
    <location>
        <begin position="16"/>
        <end position="80"/>
    </location>
</feature>
<evidence type="ECO:0000313" key="4">
    <source>
        <dbReference type="Proteomes" id="UP000824540"/>
    </source>
</evidence>
<reference evidence="3" key="1">
    <citation type="thesis" date="2021" institute="BYU ScholarsArchive" country="Provo, UT, USA">
        <title>Applications of and Algorithms for Genome Assembly and Genomic Analyses with an Emphasis on Marine Teleosts.</title>
        <authorList>
            <person name="Pickett B.D."/>
        </authorList>
    </citation>
    <scope>NUCLEOTIDE SEQUENCE</scope>
    <source>
        <strain evidence="3">HI-2016</strain>
    </source>
</reference>
<dbReference type="SUPFAM" id="SSF56112">
    <property type="entry name" value="Protein kinase-like (PK-like)"/>
    <property type="match status" value="1"/>
</dbReference>
<dbReference type="InterPro" id="IPR014720">
    <property type="entry name" value="dsRBD_dom"/>
</dbReference>
<accession>A0A8T2NYP2</accession>
<evidence type="ECO:0000259" key="2">
    <source>
        <dbReference type="PROSITE" id="PS50137"/>
    </source>
</evidence>
<protein>
    <recommendedName>
        <fullName evidence="2">DRBM domain-containing protein</fullName>
    </recommendedName>
</protein>
<comment type="caution">
    <text evidence="3">The sequence shown here is derived from an EMBL/GenBank/DDBJ whole genome shotgun (WGS) entry which is preliminary data.</text>
</comment>
<dbReference type="GO" id="GO:0003723">
    <property type="term" value="F:RNA binding"/>
    <property type="evidence" value="ECO:0007669"/>
    <property type="project" value="UniProtKB-UniRule"/>
</dbReference>
<sequence>MVAVVGSVVGCIKQPNYVCWLNEYSQKMRVKLQPLERTKMGPANTTQFVIDGKEYPEAFGNTKKEAKEEAAKAVYQELYGESDREINSFGGGFIISFFKHAESGISSPVNVEKTTQSTNSQKALREIDVLSDLQHSNIVRYYHSWIEDTRYQCEVSDSLSSSQ</sequence>
<dbReference type="PROSITE" id="PS50137">
    <property type="entry name" value="DS_RBD"/>
    <property type="match status" value="1"/>
</dbReference>
<organism evidence="3 4">
    <name type="scientific">Albula glossodonta</name>
    <name type="common">roundjaw bonefish</name>
    <dbReference type="NCBI Taxonomy" id="121402"/>
    <lineage>
        <taxon>Eukaryota</taxon>
        <taxon>Metazoa</taxon>
        <taxon>Chordata</taxon>
        <taxon>Craniata</taxon>
        <taxon>Vertebrata</taxon>
        <taxon>Euteleostomi</taxon>
        <taxon>Actinopterygii</taxon>
        <taxon>Neopterygii</taxon>
        <taxon>Teleostei</taxon>
        <taxon>Albuliformes</taxon>
        <taxon>Albulidae</taxon>
        <taxon>Albula</taxon>
    </lineage>
</organism>
<dbReference type="InterPro" id="IPR011009">
    <property type="entry name" value="Kinase-like_dom_sf"/>
</dbReference>
<dbReference type="AlphaFoldDB" id="A0A8T2NYP2"/>
<dbReference type="OrthoDB" id="341578at2759"/>
<dbReference type="SMART" id="SM00358">
    <property type="entry name" value="DSRM"/>
    <property type="match status" value="1"/>
</dbReference>